<name>C8PGA1_9BACT</name>
<sequence>MIKISKFHTRRVNLNKFYLHALRSRVAQIRYSIENRAAQLAKVVPQLRLNLKAHKFSTTRCF</sequence>
<reference evidence="1 2" key="1">
    <citation type="submission" date="2009-07" db="EMBL/GenBank/DDBJ databases">
        <authorList>
            <person name="Madupu R."/>
            <person name="Sebastian Y."/>
            <person name="Durkin A.S."/>
            <person name="Torralba M."/>
            <person name="Methe B."/>
            <person name="Sutton G.G."/>
            <person name="Strausberg R.L."/>
            <person name="Nelson K.E."/>
        </authorList>
    </citation>
    <scope>NUCLEOTIDE SEQUENCE [LARGE SCALE GENOMIC DNA]</scope>
    <source>
        <strain evidence="1 2">RM3268</strain>
    </source>
</reference>
<protein>
    <submittedName>
        <fullName evidence="1">Uncharacterized protein</fullName>
    </submittedName>
</protein>
<dbReference type="Proteomes" id="UP000005709">
    <property type="component" value="Unassembled WGS sequence"/>
</dbReference>
<dbReference type="EMBL" id="ACYG01000019">
    <property type="protein sequence ID" value="EEV18139.1"/>
    <property type="molecule type" value="Genomic_DNA"/>
</dbReference>
<keyword evidence="2" id="KW-1185">Reference proteome</keyword>
<organism evidence="1 2">
    <name type="scientific">Campylobacter gracilis RM3268</name>
    <dbReference type="NCBI Taxonomy" id="553220"/>
    <lineage>
        <taxon>Bacteria</taxon>
        <taxon>Pseudomonadati</taxon>
        <taxon>Campylobacterota</taxon>
        <taxon>Epsilonproteobacteria</taxon>
        <taxon>Campylobacterales</taxon>
        <taxon>Campylobacteraceae</taxon>
        <taxon>Campylobacter</taxon>
    </lineage>
</organism>
<evidence type="ECO:0000313" key="2">
    <source>
        <dbReference type="Proteomes" id="UP000005709"/>
    </source>
</evidence>
<proteinExistence type="predicted"/>
<dbReference type="AlphaFoldDB" id="C8PGA1"/>
<evidence type="ECO:0000313" key="1">
    <source>
        <dbReference type="EMBL" id="EEV18139.1"/>
    </source>
</evidence>
<comment type="caution">
    <text evidence="1">The sequence shown here is derived from an EMBL/GenBank/DDBJ whole genome shotgun (WGS) entry which is preliminary data.</text>
</comment>
<gene>
    <name evidence="1" type="ORF">CAMGR0001_0894</name>
</gene>
<accession>C8PGA1</accession>